<name>A0A1I2EPJ9_9ACTN</name>
<dbReference type="AlphaFoldDB" id="A0A1I2EPJ9"/>
<protein>
    <submittedName>
        <fullName evidence="1">Uncharacterized protein</fullName>
    </submittedName>
</protein>
<evidence type="ECO:0000313" key="1">
    <source>
        <dbReference type="EMBL" id="SFE94759.1"/>
    </source>
</evidence>
<organism evidence="1 2">
    <name type="scientific">Actinoplanes philippinensis</name>
    <dbReference type="NCBI Taxonomy" id="35752"/>
    <lineage>
        <taxon>Bacteria</taxon>
        <taxon>Bacillati</taxon>
        <taxon>Actinomycetota</taxon>
        <taxon>Actinomycetes</taxon>
        <taxon>Micromonosporales</taxon>
        <taxon>Micromonosporaceae</taxon>
        <taxon>Actinoplanes</taxon>
    </lineage>
</organism>
<keyword evidence="2" id="KW-1185">Reference proteome</keyword>
<dbReference type="STRING" id="35752.SAMN05421541_104631"/>
<dbReference type="OrthoDB" id="1094540at2"/>
<dbReference type="Proteomes" id="UP000199645">
    <property type="component" value="Unassembled WGS sequence"/>
</dbReference>
<dbReference type="EMBL" id="FONV01000004">
    <property type="protein sequence ID" value="SFE94759.1"/>
    <property type="molecule type" value="Genomic_DNA"/>
</dbReference>
<evidence type="ECO:0000313" key="2">
    <source>
        <dbReference type="Proteomes" id="UP000199645"/>
    </source>
</evidence>
<proteinExistence type="predicted"/>
<reference evidence="1 2" key="1">
    <citation type="submission" date="2016-10" db="EMBL/GenBank/DDBJ databases">
        <authorList>
            <person name="de Groot N.N."/>
        </authorList>
    </citation>
    <scope>NUCLEOTIDE SEQUENCE [LARGE SCALE GENOMIC DNA]</scope>
    <source>
        <strain evidence="1 2">DSM 43019</strain>
    </source>
</reference>
<sequence>MSDTTTAGPFDPGMWTPIIERAFFARLLEVLGDDAGTAWPRPADELVRHRLAEVEALIEPLVAAGRGGLQPILCRFDLNWADAIDPARHHLRFVRPVTFASGATCRMLFTREERPPGLIA</sequence>
<dbReference type="RefSeq" id="WP_093613580.1">
    <property type="nucleotide sequence ID" value="NZ_BOMT01000096.1"/>
</dbReference>
<gene>
    <name evidence="1" type="ORF">SAMN05421541_104631</name>
</gene>
<accession>A0A1I2EPJ9</accession>